<dbReference type="AlphaFoldDB" id="A0A679K8P5"/>
<sequence>MFGVSSGAGPYRESPMTGLESIKFSDEIQQLAATLPPENTGSFTALLEMPATQAVELFTSSSQAAGNIAPPTLHPFRRLNSPPDLAAVIAAEQNGNFSGESVAPSSFSGRVKPEPDETGSSQRFVSHPTVENQNRNKRKGRGKKVKSSMKKTKSSEEEAEKLPYVHVRARRGQATDNHSLAERARREKINARMKLLQELVPGCDKIQGTALVLDEIINHVQSLQHQVEMLSMRLAAVNPRTDFNLDSILASQNGSLMDGSFNGESYHQLQQWSLDGYHQPAWGREEDHHEGNFLMGSATLHPNQIPHFVTSETEAMPPSSTQSLTVAAAKTLRNRIFSRSGSTSAGPSRWATPGHEERPKGYFMNRTPPPPGQSRKWEDWELPCYITSFLTIVILGVGLNAKPDLSIETWAHQKALERLEMERLAGDSSD</sequence>
<protein>
    <recommendedName>
        <fullName evidence="6">BHLH domain-containing protein</fullName>
    </recommendedName>
</protein>
<feature type="region of interest" description="Disordered" evidence="5">
    <location>
        <begin position="338"/>
        <end position="374"/>
    </location>
</feature>
<evidence type="ECO:0000256" key="2">
    <source>
        <dbReference type="ARBA" id="ARBA00023015"/>
    </source>
</evidence>
<dbReference type="InterPro" id="IPR024097">
    <property type="entry name" value="bHLH_ZIP_TF"/>
</dbReference>
<evidence type="ECO:0000256" key="4">
    <source>
        <dbReference type="ARBA" id="ARBA00023242"/>
    </source>
</evidence>
<accession>A0A679K8P5</accession>
<evidence type="ECO:0000256" key="3">
    <source>
        <dbReference type="ARBA" id="ARBA00023163"/>
    </source>
</evidence>
<evidence type="ECO:0000256" key="5">
    <source>
        <dbReference type="SAM" id="MobiDB-lite"/>
    </source>
</evidence>
<dbReference type="InterPro" id="IPR011598">
    <property type="entry name" value="bHLH_dom"/>
</dbReference>
<dbReference type="CDD" id="cd18919">
    <property type="entry name" value="bHLH_AtBPE_like"/>
    <property type="match status" value="1"/>
</dbReference>
<keyword evidence="2" id="KW-0805">Transcription regulation</keyword>
<dbReference type="Gene3D" id="4.10.280.10">
    <property type="entry name" value="Helix-loop-helix DNA-binding domain"/>
    <property type="match status" value="1"/>
</dbReference>
<dbReference type="EMBL" id="LR758033">
    <property type="protein sequence ID" value="CAA8391625.1"/>
    <property type="molecule type" value="Genomic_DNA"/>
</dbReference>
<evidence type="ECO:0000256" key="1">
    <source>
        <dbReference type="ARBA" id="ARBA00004123"/>
    </source>
</evidence>
<evidence type="ECO:0000313" key="7">
    <source>
        <dbReference type="EMBL" id="CAA8403178.1"/>
    </source>
</evidence>
<dbReference type="FunFam" id="4.10.280.10:FF:000042">
    <property type="entry name" value="transcription factor bHLH48-like isoform X1"/>
    <property type="match status" value="1"/>
</dbReference>
<dbReference type="EMBL" id="LR758992">
    <property type="protein sequence ID" value="CAA8403178.1"/>
    <property type="molecule type" value="Genomic_DNA"/>
</dbReference>
<dbReference type="PANTHER" id="PTHR12565:SF112">
    <property type="entry name" value="TRANSCRIPTION FACTOR BHLH48-RELATED"/>
    <property type="match status" value="1"/>
</dbReference>
<feature type="compositionally biased region" description="Polar residues" evidence="5">
    <location>
        <begin position="98"/>
        <end position="108"/>
    </location>
</feature>
<dbReference type="GO" id="GO:0046983">
    <property type="term" value="F:protein dimerization activity"/>
    <property type="evidence" value="ECO:0007669"/>
    <property type="project" value="InterPro"/>
</dbReference>
<dbReference type="SMART" id="SM00353">
    <property type="entry name" value="HLH"/>
    <property type="match status" value="1"/>
</dbReference>
<dbReference type="InterPro" id="IPR036638">
    <property type="entry name" value="HLH_DNA-bd_sf"/>
</dbReference>
<reference evidence="7" key="1">
    <citation type="submission" date="2020-01" db="EMBL/GenBank/DDBJ databases">
        <authorList>
            <consortium name="Zhejiang university"/>
        </authorList>
    </citation>
    <scope>NUCLEOTIDE SEQUENCE</scope>
</reference>
<keyword evidence="4" id="KW-0539">Nucleus</keyword>
<proteinExistence type="predicted"/>
<name>A0A679K8P5_BRAOL</name>
<dbReference type="Pfam" id="PF00010">
    <property type="entry name" value="HLH"/>
    <property type="match status" value="1"/>
</dbReference>
<organism evidence="7">
    <name type="scientific">Brassica oleracea</name>
    <name type="common">Wild cabbage</name>
    <dbReference type="NCBI Taxonomy" id="3712"/>
    <lineage>
        <taxon>Eukaryota</taxon>
        <taxon>Viridiplantae</taxon>
        <taxon>Streptophyta</taxon>
        <taxon>Embryophyta</taxon>
        <taxon>Tracheophyta</taxon>
        <taxon>Spermatophyta</taxon>
        <taxon>Magnoliopsida</taxon>
        <taxon>eudicotyledons</taxon>
        <taxon>Gunneridae</taxon>
        <taxon>Pentapetalae</taxon>
        <taxon>rosids</taxon>
        <taxon>malvids</taxon>
        <taxon>Brassicales</taxon>
        <taxon>Brassicaceae</taxon>
        <taxon>Brassiceae</taxon>
        <taxon>Brassica</taxon>
    </lineage>
</organism>
<gene>
    <name evidence="7" type="primary">BolbHLH022</name>
</gene>
<feature type="compositionally biased region" description="Polar residues" evidence="5">
    <location>
        <begin position="118"/>
        <end position="133"/>
    </location>
</feature>
<dbReference type="PANTHER" id="PTHR12565">
    <property type="entry name" value="STEROL REGULATORY ELEMENT-BINDING PROTEIN"/>
    <property type="match status" value="1"/>
</dbReference>
<comment type="subcellular location">
    <subcellularLocation>
        <location evidence="1">Nucleus</location>
    </subcellularLocation>
</comment>
<keyword evidence="3" id="KW-0804">Transcription</keyword>
<dbReference type="GO" id="GO:0003700">
    <property type="term" value="F:DNA-binding transcription factor activity"/>
    <property type="evidence" value="ECO:0007669"/>
    <property type="project" value="TreeGrafter"/>
</dbReference>
<dbReference type="SUPFAM" id="SSF47459">
    <property type="entry name" value="HLH, helix-loop-helix DNA-binding domain"/>
    <property type="match status" value="1"/>
</dbReference>
<dbReference type="PROSITE" id="PS50888">
    <property type="entry name" value="BHLH"/>
    <property type="match status" value="1"/>
</dbReference>
<dbReference type="EMBL" id="LR756810">
    <property type="protein sequence ID" value="CAA8287039.1"/>
    <property type="molecule type" value="Genomic_DNA"/>
</dbReference>
<dbReference type="GO" id="GO:0005634">
    <property type="term" value="C:nucleus"/>
    <property type="evidence" value="ECO:0007669"/>
    <property type="project" value="UniProtKB-SubCell"/>
</dbReference>
<feature type="region of interest" description="Disordered" evidence="5">
    <location>
        <begin position="98"/>
        <end position="159"/>
    </location>
</feature>
<feature type="compositionally biased region" description="Basic residues" evidence="5">
    <location>
        <begin position="135"/>
        <end position="152"/>
    </location>
</feature>
<feature type="domain" description="BHLH" evidence="6">
    <location>
        <begin position="173"/>
        <end position="223"/>
    </location>
</feature>
<evidence type="ECO:0000259" key="6">
    <source>
        <dbReference type="PROSITE" id="PS50888"/>
    </source>
</evidence>